<reference evidence="6 7" key="1">
    <citation type="journal article" date="2019" name="Int. J. Syst. Evol. Microbiol.">
        <title>The Global Catalogue of Microorganisms (GCM) 10K type strain sequencing project: providing services to taxonomists for standard genome sequencing and annotation.</title>
        <authorList>
            <consortium name="The Broad Institute Genomics Platform"/>
            <consortium name="The Broad Institute Genome Sequencing Center for Infectious Disease"/>
            <person name="Wu L."/>
            <person name="Ma J."/>
        </authorList>
    </citation>
    <scope>NUCLEOTIDE SEQUENCE [LARGE SCALE GENOMIC DNA]</scope>
    <source>
        <strain evidence="6 7">CGMCC 1.12543</strain>
    </source>
</reference>
<evidence type="ECO:0000256" key="2">
    <source>
        <dbReference type="ARBA" id="ARBA00022723"/>
    </source>
</evidence>
<feature type="binding site" evidence="4">
    <location>
        <position position="127"/>
    </location>
    <ligand>
        <name>Mn(2+)</name>
        <dbReference type="ChEBI" id="CHEBI:29035"/>
        <label>1</label>
    </ligand>
</feature>
<evidence type="ECO:0000256" key="1">
    <source>
        <dbReference type="ARBA" id="ARBA00009227"/>
    </source>
</evidence>
<dbReference type="InterPro" id="IPR005925">
    <property type="entry name" value="Agmatinase-rel"/>
</dbReference>
<sequence length="286" mass="30380">MFPGATADRTDARYVVVGAPLDVSTTFQPGTRFGPDRVRRFSRTFDDYDHQTDARFTDLSVHDAGDVHAWDDAGDYLDFLRGTLSDVHDDGATPLLLGGEHTVTRAGVRAVTERDDAPDELTVVCLDAHLDLREAYDGNPLSHATVTRGVLDHADRAVILGARTGSEAEWDRASEADVTVVPPAEVADWTPDFDGPAYLSVDIDAADPAFAPGTGTMEPFGLSSAEMHRVVRSVAPRAVGFDVVEVNDRDDGQAATLAGKLLRSFVFEHAAGGADSAGGAGDAGEE</sequence>
<protein>
    <submittedName>
        <fullName evidence="6">Agmatinase</fullName>
        <ecNumber evidence="6">3.5.3.11</ecNumber>
    </submittedName>
</protein>
<feature type="binding site" evidence="4">
    <location>
        <position position="131"/>
    </location>
    <ligand>
        <name>Mn(2+)</name>
        <dbReference type="ChEBI" id="CHEBI:29035"/>
        <label>1</label>
    </ligand>
</feature>
<feature type="binding site" evidence="4">
    <location>
        <position position="101"/>
    </location>
    <ligand>
        <name>Mn(2+)</name>
        <dbReference type="ChEBI" id="CHEBI:29035"/>
        <label>1</label>
    </ligand>
</feature>
<comment type="cofactor">
    <cofactor evidence="4">
        <name>Mn(2+)</name>
        <dbReference type="ChEBI" id="CHEBI:29035"/>
    </cofactor>
    <text evidence="4">Binds 2 manganese ions per subunit.</text>
</comment>
<dbReference type="PANTHER" id="PTHR11358:SF26">
    <property type="entry name" value="GUANIDINO ACID HYDROLASE, MITOCHONDRIAL"/>
    <property type="match status" value="1"/>
</dbReference>
<dbReference type="GO" id="GO:0008783">
    <property type="term" value="F:agmatinase activity"/>
    <property type="evidence" value="ECO:0007669"/>
    <property type="project" value="UniProtKB-EC"/>
</dbReference>
<dbReference type="NCBIfam" id="TIGR01230">
    <property type="entry name" value="agmatinase"/>
    <property type="match status" value="1"/>
</dbReference>
<evidence type="ECO:0000313" key="6">
    <source>
        <dbReference type="EMBL" id="MFC5972428.1"/>
    </source>
</evidence>
<evidence type="ECO:0000313" key="7">
    <source>
        <dbReference type="Proteomes" id="UP001596099"/>
    </source>
</evidence>
<organism evidence="6 7">
    <name type="scientific">Halomarina salina</name>
    <dbReference type="NCBI Taxonomy" id="1872699"/>
    <lineage>
        <taxon>Archaea</taxon>
        <taxon>Methanobacteriati</taxon>
        <taxon>Methanobacteriota</taxon>
        <taxon>Stenosarchaea group</taxon>
        <taxon>Halobacteria</taxon>
        <taxon>Halobacteriales</taxon>
        <taxon>Natronomonadaceae</taxon>
        <taxon>Halomarina</taxon>
    </lineage>
</organism>
<name>A0ABD5RPV9_9EURY</name>
<dbReference type="AlphaFoldDB" id="A0ABD5RPV9"/>
<keyword evidence="4" id="KW-0464">Manganese</keyword>
<keyword evidence="3 5" id="KW-0378">Hydrolase</keyword>
<dbReference type="Gene3D" id="3.40.800.10">
    <property type="entry name" value="Ureohydrolase domain"/>
    <property type="match status" value="1"/>
</dbReference>
<comment type="similarity">
    <text evidence="1">Belongs to the arginase family. Agmatinase subfamily.</text>
</comment>
<dbReference type="Pfam" id="PF00491">
    <property type="entry name" value="Arginase"/>
    <property type="match status" value="1"/>
</dbReference>
<evidence type="ECO:0000256" key="4">
    <source>
        <dbReference type="PIRSR" id="PIRSR036979-1"/>
    </source>
</evidence>
<comment type="caution">
    <text evidence="6">The sequence shown here is derived from an EMBL/GenBank/DDBJ whole genome shotgun (WGS) entry which is preliminary data.</text>
</comment>
<gene>
    <name evidence="6" type="primary">speB</name>
    <name evidence="6" type="ORF">ACFPYI_13890</name>
</gene>
<dbReference type="PROSITE" id="PS51409">
    <property type="entry name" value="ARGINASE_2"/>
    <property type="match status" value="1"/>
</dbReference>
<dbReference type="RefSeq" id="WP_247415725.1">
    <property type="nucleotide sequence ID" value="NZ_JALLGW010000001.1"/>
</dbReference>
<feature type="binding site" evidence="4">
    <location>
        <position position="129"/>
    </location>
    <ligand>
        <name>Mn(2+)</name>
        <dbReference type="ChEBI" id="CHEBI:29035"/>
        <label>1</label>
    </ligand>
</feature>
<evidence type="ECO:0000256" key="5">
    <source>
        <dbReference type="RuleBase" id="RU003684"/>
    </source>
</evidence>
<keyword evidence="2 4" id="KW-0479">Metal-binding</keyword>
<feature type="binding site" evidence="4">
    <location>
        <position position="204"/>
    </location>
    <ligand>
        <name>Mn(2+)</name>
        <dbReference type="ChEBI" id="CHEBI:29035"/>
        <label>1</label>
    </ligand>
</feature>
<keyword evidence="7" id="KW-1185">Reference proteome</keyword>
<dbReference type="InterPro" id="IPR006035">
    <property type="entry name" value="Ureohydrolase"/>
</dbReference>
<dbReference type="PANTHER" id="PTHR11358">
    <property type="entry name" value="ARGINASE/AGMATINASE"/>
    <property type="match status" value="1"/>
</dbReference>
<dbReference type="SUPFAM" id="SSF52768">
    <property type="entry name" value="Arginase/deacetylase"/>
    <property type="match status" value="1"/>
</dbReference>
<accession>A0ABD5RPV9</accession>
<dbReference type="EC" id="3.5.3.11" evidence="6"/>
<proteinExistence type="inferred from homology"/>
<dbReference type="PIRSF" id="PIRSF036979">
    <property type="entry name" value="Arginase"/>
    <property type="match status" value="1"/>
</dbReference>
<dbReference type="PROSITE" id="PS01053">
    <property type="entry name" value="ARGINASE_1"/>
    <property type="match status" value="1"/>
</dbReference>
<evidence type="ECO:0000256" key="3">
    <source>
        <dbReference type="ARBA" id="ARBA00022801"/>
    </source>
</evidence>
<dbReference type="InterPro" id="IPR020855">
    <property type="entry name" value="Ureohydrolase_Mn_BS"/>
</dbReference>
<dbReference type="InterPro" id="IPR023696">
    <property type="entry name" value="Ureohydrolase_dom_sf"/>
</dbReference>
<feature type="binding site" evidence="4">
    <location>
        <position position="202"/>
    </location>
    <ligand>
        <name>Mn(2+)</name>
        <dbReference type="ChEBI" id="CHEBI:29035"/>
        <label>1</label>
    </ligand>
</feature>
<dbReference type="EMBL" id="JBHSQH010000001">
    <property type="protein sequence ID" value="MFC5972428.1"/>
    <property type="molecule type" value="Genomic_DNA"/>
</dbReference>
<dbReference type="GO" id="GO:0046872">
    <property type="term" value="F:metal ion binding"/>
    <property type="evidence" value="ECO:0007669"/>
    <property type="project" value="UniProtKB-KW"/>
</dbReference>
<dbReference type="Proteomes" id="UP001596099">
    <property type="component" value="Unassembled WGS sequence"/>
</dbReference>